<comment type="caution">
    <text evidence="2">The sequence shown here is derived from an EMBL/GenBank/DDBJ whole genome shotgun (WGS) entry which is preliminary data.</text>
</comment>
<protein>
    <submittedName>
        <fullName evidence="2">Uncharacterized protein</fullName>
    </submittedName>
</protein>
<gene>
    <name evidence="2" type="ORF">BDN70DRAFT_922459</name>
</gene>
<feature type="compositionally biased region" description="Basic and acidic residues" evidence="1">
    <location>
        <begin position="301"/>
        <end position="333"/>
    </location>
</feature>
<feature type="region of interest" description="Disordered" evidence="1">
    <location>
        <begin position="300"/>
        <end position="347"/>
    </location>
</feature>
<accession>A0A9P6CSS3</accession>
<evidence type="ECO:0000313" key="2">
    <source>
        <dbReference type="EMBL" id="KAF9477652.1"/>
    </source>
</evidence>
<name>A0A9P6CSS3_9AGAR</name>
<keyword evidence="3" id="KW-1185">Reference proteome</keyword>
<dbReference type="EMBL" id="MU155254">
    <property type="protein sequence ID" value="KAF9477652.1"/>
    <property type="molecule type" value="Genomic_DNA"/>
</dbReference>
<reference evidence="2" key="1">
    <citation type="submission" date="2020-11" db="EMBL/GenBank/DDBJ databases">
        <authorList>
            <consortium name="DOE Joint Genome Institute"/>
            <person name="Ahrendt S."/>
            <person name="Riley R."/>
            <person name="Andreopoulos W."/>
            <person name="Labutti K."/>
            <person name="Pangilinan J."/>
            <person name="Ruiz-Duenas F.J."/>
            <person name="Barrasa J.M."/>
            <person name="Sanchez-Garcia M."/>
            <person name="Camarero S."/>
            <person name="Miyauchi S."/>
            <person name="Serrano A."/>
            <person name="Linde D."/>
            <person name="Babiker R."/>
            <person name="Drula E."/>
            <person name="Ayuso-Fernandez I."/>
            <person name="Pacheco R."/>
            <person name="Padilla G."/>
            <person name="Ferreira P."/>
            <person name="Barriuso J."/>
            <person name="Kellner H."/>
            <person name="Castanera R."/>
            <person name="Alfaro M."/>
            <person name="Ramirez L."/>
            <person name="Pisabarro A.G."/>
            <person name="Kuo A."/>
            <person name="Tritt A."/>
            <person name="Lipzen A."/>
            <person name="He G."/>
            <person name="Yan M."/>
            <person name="Ng V."/>
            <person name="Cullen D."/>
            <person name="Martin F."/>
            <person name="Rosso M.-N."/>
            <person name="Henrissat B."/>
            <person name="Hibbett D."/>
            <person name="Martinez A.T."/>
            <person name="Grigoriev I.V."/>
        </authorList>
    </citation>
    <scope>NUCLEOTIDE SEQUENCE</scope>
    <source>
        <strain evidence="2">CIRM-BRFM 674</strain>
    </source>
</reference>
<evidence type="ECO:0000313" key="3">
    <source>
        <dbReference type="Proteomes" id="UP000807469"/>
    </source>
</evidence>
<sequence length="347" mass="37932">MLTAAALCVHSNRCASTHPSPPVSLFEKQKRHRAARGCGHRTVRTDLINMRQATGADVVQQGGRGVAVGWSLGKGPPRQASCMAWANKSGGGSEDHTNARVGRDAGRGSRVRRWCWRRTRRVANGECCGERRNGQWGTKMDGAASAPFGSPAPGSPLPSFTPSSFSSVVDVRERVVMGEARTVVMVMVRDQDQPCSTTVDGRFGKRRNESASSKTMRSTPFAVIFVKILLVYKVTLERDPAASRVGSAATSPRRNFNGVAKTIRRDAVMLACAGMTGACHPPSCPTAPFDTRLRGNLRGDAQSRHEDATRTQARDDHDDEGLRRDSDDNDATRMTRTTTRGWRRQRR</sequence>
<proteinExistence type="predicted"/>
<evidence type="ECO:0000256" key="1">
    <source>
        <dbReference type="SAM" id="MobiDB-lite"/>
    </source>
</evidence>
<feature type="region of interest" description="Disordered" evidence="1">
    <location>
        <begin position="132"/>
        <end position="159"/>
    </location>
</feature>
<dbReference type="Proteomes" id="UP000807469">
    <property type="component" value="Unassembled WGS sequence"/>
</dbReference>
<feature type="compositionally biased region" description="Low complexity" evidence="1">
    <location>
        <begin position="142"/>
        <end position="159"/>
    </location>
</feature>
<dbReference type="AlphaFoldDB" id="A0A9P6CSS3"/>
<organism evidence="2 3">
    <name type="scientific">Pholiota conissans</name>
    <dbReference type="NCBI Taxonomy" id="109636"/>
    <lineage>
        <taxon>Eukaryota</taxon>
        <taxon>Fungi</taxon>
        <taxon>Dikarya</taxon>
        <taxon>Basidiomycota</taxon>
        <taxon>Agaricomycotina</taxon>
        <taxon>Agaricomycetes</taxon>
        <taxon>Agaricomycetidae</taxon>
        <taxon>Agaricales</taxon>
        <taxon>Agaricineae</taxon>
        <taxon>Strophariaceae</taxon>
        <taxon>Pholiota</taxon>
    </lineage>
</organism>